<evidence type="ECO:0000313" key="9">
    <source>
        <dbReference type="EMBL" id="AZE57551.1"/>
    </source>
</evidence>
<comment type="similarity">
    <text evidence="1">Belongs to the N(4)/N(6)-methyltransferase family.</text>
</comment>
<evidence type="ECO:0000256" key="7">
    <source>
        <dbReference type="ARBA" id="ARBA00047942"/>
    </source>
</evidence>
<sequence length="482" mass="53947">MKVLSFAGLKDFVLESFSIMQSKDAAIDAEESLLFLMVCKKEYDLLKGEYDLIKHENGFVREEWDYLKEDRSLLRIGDLEELNGVELLSAIADQVGLRNPETFFKGFLLSIWHKVKAAMLSNSPEGRELARVWEVFVSFQFGECKEEGGLGGLFEWFLLVLAERSTNGSGYFFTPDGIVKLMIQLLDPKSGERLYDPVCGSGEFLVGAINHVQRSSDVGRLRVLGLEKSPRTAFVAIANALVHDLDADCIEVKDALMNWDYREKVSRQFDLAIANPPFSLRNWEAGNSADFLYYGSPPQSNADFAFIQNLLFSLNGNGRAAIIVPMGVLFRGGSEKEIRRRMLVESNVDAVISIPPMSFYGTAIPANILLMKRVSKTKDVLFIDGTSFFSRSQRLNRLEGSSINSILSLYSERKSVEGLACCVSLEALAENDWDLTVSKYVSLATKVETESVASLMKVQCKLQLELSMLQEEMKNFLGNVEV</sequence>
<reference evidence="9 10" key="1">
    <citation type="submission" date="2018-03" db="EMBL/GenBank/DDBJ databases">
        <title>Diversity of phytobeneficial traits revealed by whole-genome analysis of worldwide-isolated phenazine-producing Pseudomonas spp.</title>
        <authorList>
            <person name="Biessy A."/>
            <person name="Novinscak A."/>
            <person name="Blom J."/>
            <person name="Leger G."/>
            <person name="Thomashow L.S."/>
            <person name="Cazorla F.M."/>
            <person name="Josic D."/>
            <person name="Filion M."/>
        </authorList>
    </citation>
    <scope>NUCLEOTIDE SEQUENCE [LARGE SCALE GENOMIC DNA]</scope>
    <source>
        <strain evidence="9 10">30B</strain>
    </source>
</reference>
<dbReference type="SUPFAM" id="SSF53335">
    <property type="entry name" value="S-adenosyl-L-methionine-dependent methyltransferases"/>
    <property type="match status" value="1"/>
</dbReference>
<keyword evidence="6" id="KW-0680">Restriction system</keyword>
<protein>
    <recommendedName>
        <fullName evidence="2">site-specific DNA-methyltransferase (adenine-specific)</fullName>
        <ecNumber evidence="2">2.1.1.72</ecNumber>
    </recommendedName>
</protein>
<dbReference type="GO" id="GO:0003677">
    <property type="term" value="F:DNA binding"/>
    <property type="evidence" value="ECO:0007669"/>
    <property type="project" value="InterPro"/>
</dbReference>
<dbReference type="InterPro" id="IPR051537">
    <property type="entry name" value="DNA_Adenine_Mtase"/>
</dbReference>
<dbReference type="GO" id="GO:0008170">
    <property type="term" value="F:N-methyltransferase activity"/>
    <property type="evidence" value="ECO:0007669"/>
    <property type="project" value="InterPro"/>
</dbReference>
<dbReference type="EMBL" id="CP027754">
    <property type="protein sequence ID" value="AZE57551.1"/>
    <property type="molecule type" value="Genomic_DNA"/>
</dbReference>
<dbReference type="Proteomes" id="UP000268696">
    <property type="component" value="Chromosome"/>
</dbReference>
<keyword evidence="4 9" id="KW-0808">Transferase</keyword>
<evidence type="ECO:0000256" key="4">
    <source>
        <dbReference type="ARBA" id="ARBA00022679"/>
    </source>
</evidence>
<dbReference type="GO" id="GO:0032259">
    <property type="term" value="P:methylation"/>
    <property type="evidence" value="ECO:0007669"/>
    <property type="project" value="UniProtKB-KW"/>
</dbReference>
<dbReference type="PANTHER" id="PTHR42933">
    <property type="entry name" value="SLR6095 PROTEIN"/>
    <property type="match status" value="1"/>
</dbReference>
<dbReference type="RefSeq" id="WP_124379489.1">
    <property type="nucleotide sequence ID" value="NZ_CP027754.1"/>
</dbReference>
<evidence type="ECO:0000256" key="5">
    <source>
        <dbReference type="ARBA" id="ARBA00022691"/>
    </source>
</evidence>
<organism evidence="9 10">
    <name type="scientific">Pseudomonas synxantha</name>
    <dbReference type="NCBI Taxonomy" id="47883"/>
    <lineage>
        <taxon>Bacteria</taxon>
        <taxon>Pseudomonadati</taxon>
        <taxon>Pseudomonadota</taxon>
        <taxon>Gammaproteobacteria</taxon>
        <taxon>Pseudomonadales</taxon>
        <taxon>Pseudomonadaceae</taxon>
        <taxon>Pseudomonas</taxon>
    </lineage>
</organism>
<evidence type="ECO:0000256" key="6">
    <source>
        <dbReference type="ARBA" id="ARBA00022747"/>
    </source>
</evidence>
<dbReference type="PANTHER" id="PTHR42933:SF3">
    <property type="entry name" value="TYPE I RESTRICTION ENZYME MJAVIII METHYLASE SUBUNIT"/>
    <property type="match status" value="1"/>
</dbReference>
<evidence type="ECO:0000259" key="8">
    <source>
        <dbReference type="Pfam" id="PF02384"/>
    </source>
</evidence>
<name>A0A3G7UEF2_9PSED</name>
<dbReference type="PROSITE" id="PS00092">
    <property type="entry name" value="N6_MTASE"/>
    <property type="match status" value="1"/>
</dbReference>
<dbReference type="GO" id="GO:0009007">
    <property type="term" value="F:site-specific DNA-methyltransferase (adenine-specific) activity"/>
    <property type="evidence" value="ECO:0007669"/>
    <property type="project" value="UniProtKB-EC"/>
</dbReference>
<evidence type="ECO:0000256" key="2">
    <source>
        <dbReference type="ARBA" id="ARBA00011900"/>
    </source>
</evidence>
<feature type="domain" description="DNA methylase adenine-specific" evidence="8">
    <location>
        <begin position="150"/>
        <end position="445"/>
    </location>
</feature>
<dbReference type="Gene3D" id="3.40.50.150">
    <property type="entry name" value="Vaccinia Virus protein VP39"/>
    <property type="match status" value="1"/>
</dbReference>
<evidence type="ECO:0000313" key="10">
    <source>
        <dbReference type="Proteomes" id="UP000268696"/>
    </source>
</evidence>
<accession>A0A3G7UEF2</accession>
<evidence type="ECO:0000256" key="1">
    <source>
        <dbReference type="ARBA" id="ARBA00006594"/>
    </source>
</evidence>
<dbReference type="InterPro" id="IPR003356">
    <property type="entry name" value="DNA_methylase_A-5"/>
</dbReference>
<dbReference type="AlphaFoldDB" id="A0A3G7UEF2"/>
<dbReference type="InterPro" id="IPR029063">
    <property type="entry name" value="SAM-dependent_MTases_sf"/>
</dbReference>
<keyword evidence="5" id="KW-0949">S-adenosyl-L-methionine</keyword>
<dbReference type="GO" id="GO:0009307">
    <property type="term" value="P:DNA restriction-modification system"/>
    <property type="evidence" value="ECO:0007669"/>
    <property type="project" value="UniProtKB-KW"/>
</dbReference>
<dbReference type="EC" id="2.1.1.72" evidence="2"/>
<gene>
    <name evidence="9" type="ORF">C4K03_5434</name>
</gene>
<comment type="catalytic activity">
    <reaction evidence="7">
        <text>a 2'-deoxyadenosine in DNA + S-adenosyl-L-methionine = an N(6)-methyl-2'-deoxyadenosine in DNA + S-adenosyl-L-homocysteine + H(+)</text>
        <dbReference type="Rhea" id="RHEA:15197"/>
        <dbReference type="Rhea" id="RHEA-COMP:12418"/>
        <dbReference type="Rhea" id="RHEA-COMP:12419"/>
        <dbReference type="ChEBI" id="CHEBI:15378"/>
        <dbReference type="ChEBI" id="CHEBI:57856"/>
        <dbReference type="ChEBI" id="CHEBI:59789"/>
        <dbReference type="ChEBI" id="CHEBI:90615"/>
        <dbReference type="ChEBI" id="CHEBI:90616"/>
        <dbReference type="EC" id="2.1.1.72"/>
    </reaction>
</comment>
<proteinExistence type="inferred from homology"/>
<dbReference type="InterPro" id="IPR002052">
    <property type="entry name" value="DNA_methylase_N6_adenine_CS"/>
</dbReference>
<dbReference type="Pfam" id="PF02384">
    <property type="entry name" value="N6_Mtase"/>
    <property type="match status" value="1"/>
</dbReference>
<evidence type="ECO:0000256" key="3">
    <source>
        <dbReference type="ARBA" id="ARBA00022603"/>
    </source>
</evidence>
<keyword evidence="3 9" id="KW-0489">Methyltransferase</keyword>
<dbReference type="PRINTS" id="PR00507">
    <property type="entry name" value="N12N6MTFRASE"/>
</dbReference>